<gene>
    <name evidence="3" type="ORF">H0264_16805</name>
</gene>
<dbReference type="GO" id="GO:0070967">
    <property type="term" value="F:coenzyme F420 binding"/>
    <property type="evidence" value="ECO:0007669"/>
    <property type="project" value="TreeGrafter"/>
</dbReference>
<dbReference type="PANTHER" id="PTHR39428">
    <property type="entry name" value="F420H(2)-DEPENDENT QUINONE REDUCTASE RV1261C"/>
    <property type="match status" value="1"/>
</dbReference>
<evidence type="ECO:0000256" key="2">
    <source>
        <dbReference type="ARBA" id="ARBA00049106"/>
    </source>
</evidence>
<dbReference type="Pfam" id="PF04075">
    <property type="entry name" value="F420H2_quin_red"/>
    <property type="match status" value="1"/>
</dbReference>
<reference evidence="3 4" key="1">
    <citation type="submission" date="2020-07" db="EMBL/GenBank/DDBJ databases">
        <authorList>
            <person name="Zhuang K."/>
            <person name="Ran Y."/>
        </authorList>
    </citation>
    <scope>NUCLEOTIDE SEQUENCE [LARGE SCALE GENOMIC DNA]</scope>
    <source>
        <strain evidence="3 4">WCH-YHL-001</strain>
    </source>
</reference>
<dbReference type="AlphaFoldDB" id="A0A7D6ZEK1"/>
<evidence type="ECO:0000256" key="1">
    <source>
        <dbReference type="ARBA" id="ARBA00008710"/>
    </source>
</evidence>
<evidence type="ECO:0000313" key="4">
    <source>
        <dbReference type="Proteomes" id="UP000515512"/>
    </source>
</evidence>
<dbReference type="NCBIfam" id="TIGR00026">
    <property type="entry name" value="hi_GC_TIGR00026"/>
    <property type="match status" value="1"/>
</dbReference>
<dbReference type="EMBL" id="CP059399">
    <property type="protein sequence ID" value="QLY33668.1"/>
    <property type="molecule type" value="Genomic_DNA"/>
</dbReference>
<evidence type="ECO:0000313" key="3">
    <source>
        <dbReference type="EMBL" id="QLY33668.1"/>
    </source>
</evidence>
<sequence>MPLTGEYEPSTTDWAREQAEKFEASNGAEANTMQGKPIILLTTRGAKSGKLRKTPLMRVEHNGEYAVVASLGGAPKHPVWYWNIKADPHVDLRDGAVVKDYDAREVTGDEKALWWKRAVEVWPAYDDYTKKTTREIPVFVLTPRD</sequence>
<dbReference type="PANTHER" id="PTHR39428:SF3">
    <property type="entry name" value="DEAZAFLAVIN-DEPENDENT NITROREDUCTASE"/>
    <property type="match status" value="1"/>
</dbReference>
<dbReference type="InterPro" id="IPR004378">
    <property type="entry name" value="F420H2_quin_Rdtase"/>
</dbReference>
<dbReference type="GO" id="GO:0016491">
    <property type="term" value="F:oxidoreductase activity"/>
    <property type="evidence" value="ECO:0007669"/>
    <property type="project" value="InterPro"/>
</dbReference>
<comment type="catalytic activity">
    <reaction evidence="2">
        <text>oxidized coenzyme F420-(gamma-L-Glu)(n) + a quinol + H(+) = reduced coenzyme F420-(gamma-L-Glu)(n) + a quinone</text>
        <dbReference type="Rhea" id="RHEA:39663"/>
        <dbReference type="Rhea" id="RHEA-COMP:12939"/>
        <dbReference type="Rhea" id="RHEA-COMP:14378"/>
        <dbReference type="ChEBI" id="CHEBI:15378"/>
        <dbReference type="ChEBI" id="CHEBI:24646"/>
        <dbReference type="ChEBI" id="CHEBI:132124"/>
        <dbReference type="ChEBI" id="CHEBI:133980"/>
        <dbReference type="ChEBI" id="CHEBI:139511"/>
    </reaction>
</comment>
<organism evidence="3 4">
    <name type="scientific">Nocardia huaxiensis</name>
    <dbReference type="NCBI Taxonomy" id="2755382"/>
    <lineage>
        <taxon>Bacteria</taxon>
        <taxon>Bacillati</taxon>
        <taxon>Actinomycetota</taxon>
        <taxon>Actinomycetes</taxon>
        <taxon>Mycobacteriales</taxon>
        <taxon>Nocardiaceae</taxon>
        <taxon>Nocardia</taxon>
    </lineage>
</organism>
<keyword evidence="4" id="KW-1185">Reference proteome</keyword>
<name>A0A7D6ZEK1_9NOCA</name>
<dbReference type="Gene3D" id="2.30.110.10">
    <property type="entry name" value="Electron Transport, Fmn-binding Protein, Chain A"/>
    <property type="match status" value="1"/>
</dbReference>
<dbReference type="GO" id="GO:0005886">
    <property type="term" value="C:plasma membrane"/>
    <property type="evidence" value="ECO:0007669"/>
    <property type="project" value="TreeGrafter"/>
</dbReference>
<protein>
    <submittedName>
        <fullName evidence="3">Nitroreductase family deazaflavin-dependent oxidoreductase</fullName>
    </submittedName>
</protein>
<dbReference type="RefSeq" id="WP_181584832.1">
    <property type="nucleotide sequence ID" value="NZ_CP059399.1"/>
</dbReference>
<dbReference type="InterPro" id="IPR012349">
    <property type="entry name" value="Split_barrel_FMN-bd"/>
</dbReference>
<proteinExistence type="inferred from homology"/>
<dbReference type="Proteomes" id="UP000515512">
    <property type="component" value="Chromosome"/>
</dbReference>
<dbReference type="KEGG" id="nhu:H0264_16805"/>
<accession>A0A7D6ZEK1</accession>
<comment type="similarity">
    <text evidence="1">Belongs to the F420H(2)-dependent quinone reductase family.</text>
</comment>